<comment type="subcellular location">
    <subcellularLocation>
        <location evidence="1">Nucleus</location>
    </subcellularLocation>
</comment>
<evidence type="ECO:0000256" key="6">
    <source>
        <dbReference type="ARBA" id="ARBA00023242"/>
    </source>
</evidence>
<dbReference type="EMBL" id="MJEQ01037190">
    <property type="protein sequence ID" value="OIS99357.1"/>
    <property type="molecule type" value="Genomic_DNA"/>
</dbReference>
<gene>
    <name evidence="9" type="primary">MYB2</name>
    <name evidence="9" type="ORF">A4A49_31916</name>
</gene>
<keyword evidence="5" id="KW-0804">Transcription</keyword>
<dbReference type="SMART" id="SM00717">
    <property type="entry name" value="SANT"/>
    <property type="match status" value="1"/>
</dbReference>
<dbReference type="PANTHER" id="PTHR47997">
    <property type="entry name" value="MYB DOMAIN PROTEIN 55"/>
    <property type="match status" value="1"/>
</dbReference>
<evidence type="ECO:0000259" key="8">
    <source>
        <dbReference type="PROSITE" id="PS51294"/>
    </source>
</evidence>
<dbReference type="STRING" id="49451.A0A1J6I2R7"/>
<evidence type="ECO:0000256" key="5">
    <source>
        <dbReference type="ARBA" id="ARBA00023163"/>
    </source>
</evidence>
<dbReference type="GO" id="GO:0010597">
    <property type="term" value="P:green leaf volatile biosynthetic process"/>
    <property type="evidence" value="ECO:0007669"/>
    <property type="project" value="UniProtKB-ARBA"/>
</dbReference>
<reference evidence="9" key="1">
    <citation type="submission" date="2016-11" db="EMBL/GenBank/DDBJ databases">
        <title>The genome of Nicotiana attenuata.</title>
        <authorList>
            <person name="Xu S."/>
            <person name="Brockmoeller T."/>
            <person name="Gaquerel E."/>
            <person name="Navarro A."/>
            <person name="Kuhl H."/>
            <person name="Gase K."/>
            <person name="Ling Z."/>
            <person name="Zhou W."/>
            <person name="Kreitzer C."/>
            <person name="Stanke M."/>
            <person name="Tang H."/>
            <person name="Lyons E."/>
            <person name="Pandey P."/>
            <person name="Pandey S.P."/>
            <person name="Timmermann B."/>
            <person name="Baldwin I.T."/>
        </authorList>
    </citation>
    <scope>NUCLEOTIDE SEQUENCE [LARGE SCALE GENOMIC DNA]</scope>
    <source>
        <strain evidence="9">UT</strain>
    </source>
</reference>
<keyword evidence="2" id="KW-0677">Repeat</keyword>
<dbReference type="InterPro" id="IPR001005">
    <property type="entry name" value="SANT/Myb"/>
</dbReference>
<dbReference type="InterPro" id="IPR017930">
    <property type="entry name" value="Myb_dom"/>
</dbReference>
<dbReference type="PROSITE" id="PS51294">
    <property type="entry name" value="HTH_MYB"/>
    <property type="match status" value="1"/>
</dbReference>
<evidence type="ECO:0000259" key="7">
    <source>
        <dbReference type="PROSITE" id="PS50090"/>
    </source>
</evidence>
<dbReference type="OMA" id="LVPCGLY"/>
<dbReference type="Proteomes" id="UP000187609">
    <property type="component" value="Unassembled WGS sequence"/>
</dbReference>
<evidence type="ECO:0000313" key="10">
    <source>
        <dbReference type="Proteomes" id="UP000187609"/>
    </source>
</evidence>
<keyword evidence="10" id="KW-1185">Reference proteome</keyword>
<accession>A0A1J6I2R7</accession>
<evidence type="ECO:0000256" key="2">
    <source>
        <dbReference type="ARBA" id="ARBA00022737"/>
    </source>
</evidence>
<dbReference type="Gramene" id="OIS99357">
    <property type="protein sequence ID" value="OIS99357"/>
    <property type="gene ID" value="A4A49_31916"/>
</dbReference>
<dbReference type="GO" id="GO:0005634">
    <property type="term" value="C:nucleus"/>
    <property type="evidence" value="ECO:0007669"/>
    <property type="project" value="UniProtKB-SubCell"/>
</dbReference>
<keyword evidence="4" id="KW-0238">DNA-binding</keyword>
<protein>
    <submittedName>
        <fullName evidence="9">Myb-related protein hv33</fullName>
    </submittedName>
</protein>
<organism evidence="9 10">
    <name type="scientific">Nicotiana attenuata</name>
    <name type="common">Coyote tobacco</name>
    <dbReference type="NCBI Taxonomy" id="49451"/>
    <lineage>
        <taxon>Eukaryota</taxon>
        <taxon>Viridiplantae</taxon>
        <taxon>Streptophyta</taxon>
        <taxon>Embryophyta</taxon>
        <taxon>Tracheophyta</taxon>
        <taxon>Spermatophyta</taxon>
        <taxon>Magnoliopsida</taxon>
        <taxon>eudicotyledons</taxon>
        <taxon>Gunneridae</taxon>
        <taxon>Pentapetalae</taxon>
        <taxon>asterids</taxon>
        <taxon>lamiids</taxon>
        <taxon>Solanales</taxon>
        <taxon>Solanaceae</taxon>
        <taxon>Nicotianoideae</taxon>
        <taxon>Nicotianeae</taxon>
        <taxon>Nicotiana</taxon>
    </lineage>
</organism>
<evidence type="ECO:0000256" key="1">
    <source>
        <dbReference type="ARBA" id="ARBA00004123"/>
    </source>
</evidence>
<name>A0A1J6I2R7_NICAT</name>
<proteinExistence type="predicted"/>
<dbReference type="Pfam" id="PF00249">
    <property type="entry name" value="Myb_DNA-binding"/>
    <property type="match status" value="1"/>
</dbReference>
<dbReference type="PANTHER" id="PTHR47997:SF76">
    <property type="entry name" value="OS07G0497500 PROTEIN"/>
    <property type="match status" value="1"/>
</dbReference>
<dbReference type="FunFam" id="1.10.10.60:FF:000140">
    <property type="entry name" value="Myb transcription factor"/>
    <property type="match status" value="1"/>
</dbReference>
<feature type="domain" description="HTH myb-type" evidence="8">
    <location>
        <begin position="139"/>
        <end position="193"/>
    </location>
</feature>
<dbReference type="InterPro" id="IPR051953">
    <property type="entry name" value="Plant_SW-associated_TFs"/>
</dbReference>
<dbReference type="SMR" id="A0A1J6I2R7"/>
<dbReference type="AlphaFoldDB" id="A0A1J6I2R7"/>
<comment type="caution">
    <text evidence="9">The sequence shown here is derived from an EMBL/GenBank/DDBJ whole genome shotgun (WGS) entry which is preliminary data.</text>
</comment>
<evidence type="ECO:0000313" key="9">
    <source>
        <dbReference type="EMBL" id="OIS99357.1"/>
    </source>
</evidence>
<dbReference type="SUPFAM" id="SSF46689">
    <property type="entry name" value="Homeodomain-like"/>
    <property type="match status" value="1"/>
</dbReference>
<dbReference type="Gene3D" id="1.10.10.60">
    <property type="entry name" value="Homeodomain-like"/>
    <property type="match status" value="2"/>
</dbReference>
<evidence type="ECO:0000256" key="4">
    <source>
        <dbReference type="ARBA" id="ARBA00023125"/>
    </source>
</evidence>
<dbReference type="GO" id="GO:0000976">
    <property type="term" value="F:transcription cis-regulatory region binding"/>
    <property type="evidence" value="ECO:0007669"/>
    <property type="project" value="UniProtKB-ARBA"/>
</dbReference>
<dbReference type="InterPro" id="IPR009057">
    <property type="entry name" value="Homeodomain-like_sf"/>
</dbReference>
<dbReference type="PROSITE" id="PS50090">
    <property type="entry name" value="MYB_LIKE"/>
    <property type="match status" value="1"/>
</dbReference>
<dbReference type="CDD" id="cd00167">
    <property type="entry name" value="SANT"/>
    <property type="match status" value="1"/>
</dbReference>
<keyword evidence="6" id="KW-0539">Nucleus</keyword>
<feature type="domain" description="Myb-like" evidence="7">
    <location>
        <begin position="139"/>
        <end position="189"/>
    </location>
</feature>
<keyword evidence="3" id="KW-0805">Transcription regulation</keyword>
<evidence type="ECO:0000256" key="3">
    <source>
        <dbReference type="ARBA" id="ARBA00023015"/>
    </source>
</evidence>
<sequence length="427" mass="48828">MKSSLMCSISLAKIIPPENDVQGTKVYQKHLEECLAIKHIILASMSSELQRKHQNMDPTAIIEYLKKMVDTQLDIENSPVGPLVNHMIVLTEEHEKLGYKLGKELSEDLILQSVYDAECFHWLQRCGKSCRLRWINYLRPDLRRGSFTEQEERTIIDVHRILGNRWAQIAKHLPGRTDNEVKNFWNSCIKKKLIAQGLDPNTHNLLIKNKTNNSTKAKTHHHQDSTSVFTIDTSTNKEVISMDIKATLASFSPFPSSNNNTTSTTYNYSPILPNIEYQNPTFTWSDQRNQTVTTTSQSQTSDRNHVITQNSMLDFASCSLMESSTNIRQGETEYINENNMWHGTGIEPTTLNPANGTEELMQVQQGEQFPIKTNFCDQEDVYKVNHDQTVENTFDISNFDFDFVDSTLVPCGLYTSVNSMDQISWDC</sequence>